<name>A0ABS9U6R7_9MICC</name>
<reference evidence="1 2" key="1">
    <citation type="submission" date="2022-03" db="EMBL/GenBank/DDBJ databases">
        <title>Sinomonas sp. isolated from a soil.</title>
        <authorList>
            <person name="Han J."/>
            <person name="Kim D.-U."/>
        </authorList>
    </citation>
    <scope>NUCLEOTIDE SEQUENCE [LARGE SCALE GENOMIC DNA]</scope>
    <source>
        <strain evidence="1 2">5-5</strain>
    </source>
</reference>
<protein>
    <submittedName>
        <fullName evidence="1">Uncharacterized protein</fullName>
    </submittedName>
</protein>
<dbReference type="EMBL" id="JAKZBV010000002">
    <property type="protein sequence ID" value="MCH6472393.1"/>
    <property type="molecule type" value="Genomic_DNA"/>
</dbReference>
<gene>
    <name evidence="1" type="ORF">L0M17_20910</name>
</gene>
<keyword evidence="2" id="KW-1185">Reference proteome</keyword>
<organism evidence="1 2">
    <name type="scientific">Sinomonas terrae</name>
    <dbReference type="NCBI Taxonomy" id="2908838"/>
    <lineage>
        <taxon>Bacteria</taxon>
        <taxon>Bacillati</taxon>
        <taxon>Actinomycetota</taxon>
        <taxon>Actinomycetes</taxon>
        <taxon>Micrococcales</taxon>
        <taxon>Micrococcaceae</taxon>
        <taxon>Sinomonas</taxon>
    </lineage>
</organism>
<comment type="caution">
    <text evidence="1">The sequence shown here is derived from an EMBL/GenBank/DDBJ whole genome shotgun (WGS) entry which is preliminary data.</text>
</comment>
<sequence>MCGVCGRAVVADPVFPEGRTTRGNLIAAQMIAGLCPPLAGRVKVAGLAAGFAVTASGGRQALCATVGEAWAAVFAAAPAALGLEDVPKELEARYPAVAERLLLQAVIAAGREAASSGPARTGSAPGRPLPPR</sequence>
<dbReference type="RefSeq" id="WP_241056561.1">
    <property type="nucleotide sequence ID" value="NZ_JAKZBV010000002.1"/>
</dbReference>
<evidence type="ECO:0000313" key="2">
    <source>
        <dbReference type="Proteomes" id="UP001202922"/>
    </source>
</evidence>
<proteinExistence type="predicted"/>
<accession>A0ABS9U6R7</accession>
<evidence type="ECO:0000313" key="1">
    <source>
        <dbReference type="EMBL" id="MCH6472393.1"/>
    </source>
</evidence>
<dbReference type="Proteomes" id="UP001202922">
    <property type="component" value="Unassembled WGS sequence"/>
</dbReference>